<proteinExistence type="predicted"/>
<dbReference type="Proteomes" id="UP000680304">
    <property type="component" value="Unassembled WGS sequence"/>
</dbReference>
<evidence type="ECO:0000259" key="2">
    <source>
        <dbReference type="Pfam" id="PF22725"/>
    </source>
</evidence>
<dbReference type="InterPro" id="IPR051450">
    <property type="entry name" value="Gfo/Idh/MocA_Oxidoreductases"/>
</dbReference>
<dbReference type="Gene3D" id="3.40.50.720">
    <property type="entry name" value="NAD(P)-binding Rossmann-like Domain"/>
    <property type="match status" value="1"/>
</dbReference>
<dbReference type="RefSeq" id="WP_062491084.1">
    <property type="nucleotide sequence ID" value="NZ_BOVJ01000111.1"/>
</dbReference>
<sequence>MTIRVGIIGTGWFGMKHAELLAGMEGVRVAAFCGTSREKAERAAQRFAGAAAYADVREMLDGCKLDAAYICVPPFAHGDMEKELAERGIPFLVEKPLGVDEETPTAIADLVERRGLITSVGYHFRYMDTVQSAKRWLEGRTVGMAVGGWMGSMPGVAWWRKTETSGGQFVEQTTHIVDLLRYMLGEVTEVFAAYARRANTPDATVADVGTVTLKLASGAVASISNTCLIPSGGRAELHLYTDGGVAEIGPQSLRLLLPDQTVETTGRRDPYRAENEAFIEAVRTGDASGIRSTYRDAWMTHRVTVAANRSAASGLPVRL</sequence>
<feature type="domain" description="Gfo/Idh/MocA-like oxidoreductase N-terminal" evidence="1">
    <location>
        <begin position="3"/>
        <end position="122"/>
    </location>
</feature>
<dbReference type="PANTHER" id="PTHR43377">
    <property type="entry name" value="BILIVERDIN REDUCTASE A"/>
    <property type="match status" value="1"/>
</dbReference>
<evidence type="ECO:0000313" key="4">
    <source>
        <dbReference type="Proteomes" id="UP000680304"/>
    </source>
</evidence>
<keyword evidence="4" id="KW-1185">Reference proteome</keyword>
<dbReference type="EMBL" id="BOVJ01000111">
    <property type="protein sequence ID" value="GIQ64909.1"/>
    <property type="molecule type" value="Genomic_DNA"/>
</dbReference>
<dbReference type="PANTHER" id="PTHR43377:SF1">
    <property type="entry name" value="BILIVERDIN REDUCTASE A"/>
    <property type="match status" value="1"/>
</dbReference>
<evidence type="ECO:0000259" key="1">
    <source>
        <dbReference type="Pfam" id="PF01408"/>
    </source>
</evidence>
<feature type="domain" description="GFO/IDH/MocA-like oxidoreductase" evidence="2">
    <location>
        <begin position="155"/>
        <end position="244"/>
    </location>
</feature>
<reference evidence="3 4" key="1">
    <citation type="submission" date="2021-04" db="EMBL/GenBank/DDBJ databases">
        <title>Draft genome sequence of Paenibacillus cisolokensis, LC2-13A.</title>
        <authorList>
            <person name="Uke A."/>
            <person name="Chhe C."/>
            <person name="Baramee S."/>
            <person name="Kosugi A."/>
        </authorList>
    </citation>
    <scope>NUCLEOTIDE SEQUENCE [LARGE SCALE GENOMIC DNA]</scope>
    <source>
        <strain evidence="3 4">LC2-13A</strain>
    </source>
</reference>
<accession>A0ABQ4NAC9</accession>
<dbReference type="InterPro" id="IPR000683">
    <property type="entry name" value="Gfo/Idh/MocA-like_OxRdtase_N"/>
</dbReference>
<dbReference type="Pfam" id="PF22725">
    <property type="entry name" value="GFO_IDH_MocA_C3"/>
    <property type="match status" value="1"/>
</dbReference>
<name>A0ABQ4NAC9_9BACL</name>
<dbReference type="SUPFAM" id="SSF55347">
    <property type="entry name" value="Glyceraldehyde-3-phosphate dehydrogenase-like, C-terminal domain"/>
    <property type="match status" value="1"/>
</dbReference>
<protein>
    <recommendedName>
        <fullName evidence="5">Oxidoreductase</fullName>
    </recommendedName>
</protein>
<comment type="caution">
    <text evidence="3">The sequence shown here is derived from an EMBL/GenBank/DDBJ whole genome shotgun (WGS) entry which is preliminary data.</text>
</comment>
<dbReference type="InterPro" id="IPR055170">
    <property type="entry name" value="GFO_IDH_MocA-like_dom"/>
</dbReference>
<gene>
    <name evidence="3" type="ORF">PACILC2_34770</name>
</gene>
<organism evidence="3 4">
    <name type="scientific">Paenibacillus cisolokensis</name>
    <dbReference type="NCBI Taxonomy" id="1658519"/>
    <lineage>
        <taxon>Bacteria</taxon>
        <taxon>Bacillati</taxon>
        <taxon>Bacillota</taxon>
        <taxon>Bacilli</taxon>
        <taxon>Bacillales</taxon>
        <taxon>Paenibacillaceae</taxon>
        <taxon>Paenibacillus</taxon>
    </lineage>
</organism>
<evidence type="ECO:0008006" key="5">
    <source>
        <dbReference type="Google" id="ProtNLM"/>
    </source>
</evidence>
<dbReference type="Pfam" id="PF01408">
    <property type="entry name" value="GFO_IDH_MocA"/>
    <property type="match status" value="1"/>
</dbReference>
<dbReference type="InterPro" id="IPR036291">
    <property type="entry name" value="NAD(P)-bd_dom_sf"/>
</dbReference>
<dbReference type="SUPFAM" id="SSF51735">
    <property type="entry name" value="NAD(P)-binding Rossmann-fold domains"/>
    <property type="match status" value="1"/>
</dbReference>
<dbReference type="Gene3D" id="3.30.360.10">
    <property type="entry name" value="Dihydrodipicolinate Reductase, domain 2"/>
    <property type="match status" value="1"/>
</dbReference>
<evidence type="ECO:0000313" key="3">
    <source>
        <dbReference type="EMBL" id="GIQ64909.1"/>
    </source>
</evidence>